<comment type="caution">
    <text evidence="2">The sequence shown here is derived from an EMBL/GenBank/DDBJ whole genome shotgun (WGS) entry which is preliminary data.</text>
</comment>
<dbReference type="Pfam" id="PF13630">
    <property type="entry name" value="SdpI"/>
    <property type="match status" value="1"/>
</dbReference>
<evidence type="ECO:0000313" key="3">
    <source>
        <dbReference type="Proteomes" id="UP001597307"/>
    </source>
</evidence>
<accession>A0ABW4Q514</accession>
<dbReference type="Proteomes" id="UP001597307">
    <property type="component" value="Unassembled WGS sequence"/>
</dbReference>
<organism evidence="2 3">
    <name type="scientific">Arthrobacter flavus</name>
    <dbReference type="NCBI Taxonomy" id="95172"/>
    <lineage>
        <taxon>Bacteria</taxon>
        <taxon>Bacillati</taxon>
        <taxon>Actinomycetota</taxon>
        <taxon>Actinomycetes</taxon>
        <taxon>Micrococcales</taxon>
        <taxon>Micrococcaceae</taxon>
        <taxon>Arthrobacter</taxon>
    </lineage>
</organism>
<protein>
    <submittedName>
        <fullName evidence="2">SdpI family protein</fullName>
    </submittedName>
</protein>
<dbReference type="EMBL" id="JBHUGA010000011">
    <property type="protein sequence ID" value="MFD1845952.1"/>
    <property type="molecule type" value="Genomic_DNA"/>
</dbReference>
<keyword evidence="1" id="KW-0472">Membrane</keyword>
<keyword evidence="3" id="KW-1185">Reference proteome</keyword>
<proteinExistence type="predicted"/>
<keyword evidence="1" id="KW-0812">Transmembrane</keyword>
<gene>
    <name evidence="2" type="ORF">ACFSFX_05010</name>
</gene>
<name>A0ABW4Q514_9MICC</name>
<evidence type="ECO:0000256" key="1">
    <source>
        <dbReference type="SAM" id="Phobius"/>
    </source>
</evidence>
<dbReference type="InterPro" id="IPR025962">
    <property type="entry name" value="SdpI/YhfL"/>
</dbReference>
<keyword evidence="1" id="KW-1133">Transmembrane helix</keyword>
<evidence type="ECO:0000313" key="2">
    <source>
        <dbReference type="EMBL" id="MFD1845952.1"/>
    </source>
</evidence>
<reference evidence="3" key="1">
    <citation type="journal article" date="2019" name="Int. J. Syst. Evol. Microbiol.">
        <title>The Global Catalogue of Microorganisms (GCM) 10K type strain sequencing project: providing services to taxonomists for standard genome sequencing and annotation.</title>
        <authorList>
            <consortium name="The Broad Institute Genomics Platform"/>
            <consortium name="The Broad Institute Genome Sequencing Center for Infectious Disease"/>
            <person name="Wu L."/>
            <person name="Ma J."/>
        </authorList>
    </citation>
    <scope>NUCLEOTIDE SEQUENCE [LARGE SCALE GENOMIC DNA]</scope>
    <source>
        <strain evidence="3">JCM 11496</strain>
    </source>
</reference>
<feature type="transmembrane region" description="Helical" evidence="1">
    <location>
        <begin position="87"/>
        <end position="107"/>
    </location>
</feature>
<sequence length="124" mass="13097">MDGEIVVRVVLFVVMVGSGILMLWLARAAASGRLQRNPYAGIRIQVTMASDRAWLAAHQAAERPTQIGGWCAITSGIPSILPVSMSVAMVAVFIGSLALLGFVLYGAKLGSRAARDLPPEFTNG</sequence>
<feature type="transmembrane region" description="Helical" evidence="1">
    <location>
        <begin position="6"/>
        <end position="26"/>
    </location>
</feature>
<dbReference type="RefSeq" id="WP_343880452.1">
    <property type="nucleotide sequence ID" value="NZ_BAAAIJ010000047.1"/>
</dbReference>